<organism evidence="1 2">
    <name type="scientific">Methanotorris formicicus Mc-S-70</name>
    <dbReference type="NCBI Taxonomy" id="647171"/>
    <lineage>
        <taxon>Archaea</taxon>
        <taxon>Methanobacteriati</taxon>
        <taxon>Methanobacteriota</taxon>
        <taxon>Methanomada group</taxon>
        <taxon>Methanococci</taxon>
        <taxon>Methanococcales</taxon>
        <taxon>Methanocaldococcaceae</taxon>
        <taxon>Methanotorris</taxon>
    </lineage>
</organism>
<proteinExistence type="predicted"/>
<dbReference type="EMBL" id="AGJL01000049">
    <property type="protein sequence ID" value="EHP84592.1"/>
    <property type="molecule type" value="Genomic_DNA"/>
</dbReference>
<reference evidence="1 2" key="1">
    <citation type="submission" date="2011-09" db="EMBL/GenBank/DDBJ databases">
        <title>The draft genome of Methanotorris formicicus Mc-S-70.</title>
        <authorList>
            <consortium name="US DOE Joint Genome Institute (JGI-PGF)"/>
            <person name="Lucas S."/>
            <person name="Han J."/>
            <person name="Lapidus A."/>
            <person name="Cheng J.-F."/>
            <person name="Goodwin L."/>
            <person name="Pitluck S."/>
            <person name="Peters L."/>
            <person name="Land M.L."/>
            <person name="Hauser L."/>
            <person name="Sieprawska-Lupa M."/>
            <person name="Takai K."/>
            <person name="Miyazaki J."/>
            <person name="Whitman W."/>
            <person name="Woyke T.J."/>
        </authorList>
    </citation>
    <scope>NUCLEOTIDE SEQUENCE [LARGE SCALE GENOMIC DNA]</scope>
    <source>
        <strain evidence="1 2">Mc-S-70</strain>
    </source>
</reference>
<dbReference type="RefSeq" id="WP_007045046.1">
    <property type="nucleotide sequence ID" value="NZ_AGJL01000049.1"/>
</dbReference>
<evidence type="ECO:0000313" key="2">
    <source>
        <dbReference type="Proteomes" id="UP000003706"/>
    </source>
</evidence>
<gene>
    <name evidence="1" type="ORF">MetfoDRAFT_1622</name>
</gene>
<sequence>MKLWGKELFKIFALVAMLSMVGALVAEPVDLSKVAVNVGNPTFGTLNNKNENIMFHDRTSLKPFVNSSLHSSDLGNKIIQC</sequence>
<evidence type="ECO:0000313" key="1">
    <source>
        <dbReference type="EMBL" id="EHP84592.1"/>
    </source>
</evidence>
<name>H1L0P8_9EURY</name>
<dbReference type="AlphaFoldDB" id="H1L0P8"/>
<accession>H1L0P8</accession>
<comment type="caution">
    <text evidence="1">The sequence shown here is derived from an EMBL/GenBank/DDBJ whole genome shotgun (WGS) entry which is preliminary data.</text>
</comment>
<keyword evidence="2" id="KW-1185">Reference proteome</keyword>
<dbReference type="STRING" id="647171.MetfoDRAFT_1622"/>
<protein>
    <submittedName>
        <fullName evidence="1">Uncharacterized protein</fullName>
    </submittedName>
</protein>
<dbReference type="Proteomes" id="UP000003706">
    <property type="component" value="Unassembled WGS sequence"/>
</dbReference>